<evidence type="ECO:0000313" key="10">
    <source>
        <dbReference type="EMBL" id="NWE81500.1"/>
    </source>
</evidence>
<dbReference type="InterPro" id="IPR002104">
    <property type="entry name" value="Integrase_catalytic"/>
</dbReference>
<dbReference type="Pfam" id="PF13356">
    <property type="entry name" value="Arm-DNA-bind_3"/>
    <property type="match status" value="1"/>
</dbReference>
<feature type="domain" description="Core-binding (CB)" evidence="8">
    <location>
        <begin position="98"/>
        <end position="179"/>
    </location>
</feature>
<dbReference type="PANTHER" id="PTHR30629:SF2">
    <property type="entry name" value="PROPHAGE INTEGRASE INTS-RELATED"/>
    <property type="match status" value="1"/>
</dbReference>
<proteinExistence type="inferred from homology"/>
<dbReference type="Proteomes" id="UP000563268">
    <property type="component" value="Unassembled WGS sequence"/>
</dbReference>
<accession>A0A7Y8FLQ1</accession>
<evidence type="ECO:0000256" key="1">
    <source>
        <dbReference type="ARBA" id="ARBA00008857"/>
    </source>
</evidence>
<dbReference type="EMBL" id="JACARL010000029">
    <property type="protein sequence ID" value="NWE81500.1"/>
    <property type="molecule type" value="Genomic_DNA"/>
</dbReference>
<keyword evidence="2" id="KW-0229">DNA integration</keyword>
<protein>
    <submittedName>
        <fullName evidence="10">Tyrosine-type recombinase/integrase</fullName>
    </submittedName>
</protein>
<evidence type="ECO:0000256" key="6">
    <source>
        <dbReference type="SAM" id="MobiDB-lite"/>
    </source>
</evidence>
<dbReference type="Gene3D" id="1.10.150.130">
    <property type="match status" value="1"/>
</dbReference>
<dbReference type="AlphaFoldDB" id="A0A7Y8FLQ1"/>
<evidence type="ECO:0000256" key="5">
    <source>
        <dbReference type="PROSITE-ProRule" id="PRU01248"/>
    </source>
</evidence>
<gene>
    <name evidence="9" type="ORF">HX788_08600</name>
    <name evidence="10" type="ORF">HX795_05280</name>
</gene>
<evidence type="ECO:0000313" key="9">
    <source>
        <dbReference type="EMBL" id="NWE07150.1"/>
    </source>
</evidence>
<dbReference type="Gene3D" id="3.30.160.390">
    <property type="entry name" value="Integrase, DNA-binding domain"/>
    <property type="match status" value="1"/>
</dbReference>
<dbReference type="Pfam" id="PF00589">
    <property type="entry name" value="Phage_integrase"/>
    <property type="match status" value="1"/>
</dbReference>
<keyword evidence="4" id="KW-0233">DNA recombination</keyword>
<sequence>MALTDTAARQAKPKEKAYTLPDSLGLSLYVANSGIKSWHFRFTWLGKQARISFGTYPETGLKEARSRRDEAREDIARGVDPRESRKEKKAGLIEAGGRTFRRVYDEWLAFRKGSISPGTYRIISNLMELDVLPTFGGRQIDAIKRADVIGLIRRIEKRGSVVTAVKVRQRMGQVFSYAIATGLIESNPTAEMHAVTEKGAQNRPHPFLPFSELPKTIASIQQCVSGHQLRSAIMLMIYTASRPGEVRHAEWSEIDLDAAIWTTPAAKMKARREHAVPLPTQAVELLKDMLPITGGLRYVFTNRSDPTAPIGTNYANNVMELCGLTGKQSPHGFRHLFSTEMNGRGYNRDWIERQLAHADSSFIRDVYNHAAYLEQRRSMMQEWADLVTPNPKHPMLRALYS</sequence>
<feature type="domain" description="Tyr recombinase" evidence="7">
    <location>
        <begin position="203"/>
        <end position="380"/>
    </location>
</feature>
<dbReference type="PANTHER" id="PTHR30629">
    <property type="entry name" value="PROPHAGE INTEGRASE"/>
    <property type="match status" value="1"/>
</dbReference>
<feature type="region of interest" description="Disordered" evidence="6">
    <location>
        <begin position="64"/>
        <end position="83"/>
    </location>
</feature>
<dbReference type="InterPro" id="IPR011010">
    <property type="entry name" value="DNA_brk_join_enz"/>
</dbReference>
<dbReference type="InterPro" id="IPR013762">
    <property type="entry name" value="Integrase-like_cat_sf"/>
</dbReference>
<dbReference type="InterPro" id="IPR010998">
    <property type="entry name" value="Integrase_recombinase_N"/>
</dbReference>
<dbReference type="PROSITE" id="PS51898">
    <property type="entry name" value="TYR_RECOMBINASE"/>
    <property type="match status" value="1"/>
</dbReference>
<dbReference type="GO" id="GO:0015074">
    <property type="term" value="P:DNA integration"/>
    <property type="evidence" value="ECO:0007669"/>
    <property type="project" value="UniProtKB-KW"/>
</dbReference>
<dbReference type="InterPro" id="IPR038488">
    <property type="entry name" value="Integrase_DNA-bd_sf"/>
</dbReference>
<dbReference type="InterPro" id="IPR044068">
    <property type="entry name" value="CB"/>
</dbReference>
<dbReference type="EMBL" id="JACARM010000019">
    <property type="protein sequence ID" value="NWE07150.1"/>
    <property type="molecule type" value="Genomic_DNA"/>
</dbReference>
<organism evidence="10 12">
    <name type="scientific">Pseudomonas edaphica</name>
    <dbReference type="NCBI Taxonomy" id="2006980"/>
    <lineage>
        <taxon>Bacteria</taxon>
        <taxon>Pseudomonadati</taxon>
        <taxon>Pseudomonadota</taxon>
        <taxon>Gammaproteobacteria</taxon>
        <taxon>Pseudomonadales</taxon>
        <taxon>Pseudomonadaceae</taxon>
        <taxon>Pseudomonas</taxon>
    </lineage>
</organism>
<evidence type="ECO:0000259" key="8">
    <source>
        <dbReference type="PROSITE" id="PS51900"/>
    </source>
</evidence>
<dbReference type="InterPro" id="IPR050808">
    <property type="entry name" value="Phage_Integrase"/>
</dbReference>
<comment type="caution">
    <text evidence="10">The sequence shown here is derived from an EMBL/GenBank/DDBJ whole genome shotgun (WGS) entry which is preliminary data.</text>
</comment>
<dbReference type="Proteomes" id="UP000590218">
    <property type="component" value="Unassembled WGS sequence"/>
</dbReference>
<dbReference type="InterPro" id="IPR053876">
    <property type="entry name" value="Phage_int_M"/>
</dbReference>
<evidence type="ECO:0000259" key="7">
    <source>
        <dbReference type="PROSITE" id="PS51898"/>
    </source>
</evidence>
<dbReference type="CDD" id="cd00801">
    <property type="entry name" value="INT_P4_C"/>
    <property type="match status" value="1"/>
</dbReference>
<evidence type="ECO:0000256" key="3">
    <source>
        <dbReference type="ARBA" id="ARBA00023125"/>
    </source>
</evidence>
<dbReference type="GO" id="GO:0006310">
    <property type="term" value="P:DNA recombination"/>
    <property type="evidence" value="ECO:0007669"/>
    <property type="project" value="UniProtKB-KW"/>
</dbReference>
<reference evidence="11 12" key="1">
    <citation type="submission" date="2020-04" db="EMBL/GenBank/DDBJ databases">
        <title>Molecular characterization of pseudomonads from Agaricus bisporus reveal novel blotch 2 pathogens in Western Europe.</title>
        <authorList>
            <person name="Taparia T."/>
            <person name="Krijger M."/>
            <person name="Haynes E."/>
            <person name="Elpinstone J.G."/>
            <person name="Noble R."/>
            <person name="Van Der Wolf J."/>
        </authorList>
    </citation>
    <scope>NUCLEOTIDE SEQUENCE [LARGE SCALE GENOMIC DNA]</scope>
    <source>
        <strain evidence="10 12">K6002</strain>
        <strain evidence="9 11">K7002</strain>
    </source>
</reference>
<evidence type="ECO:0000313" key="12">
    <source>
        <dbReference type="Proteomes" id="UP000590218"/>
    </source>
</evidence>
<dbReference type="GO" id="GO:0003677">
    <property type="term" value="F:DNA binding"/>
    <property type="evidence" value="ECO:0007669"/>
    <property type="project" value="UniProtKB-UniRule"/>
</dbReference>
<keyword evidence="3 5" id="KW-0238">DNA-binding</keyword>
<comment type="similarity">
    <text evidence="1">Belongs to the 'phage' integrase family.</text>
</comment>
<dbReference type="Pfam" id="PF22022">
    <property type="entry name" value="Phage_int_M"/>
    <property type="match status" value="1"/>
</dbReference>
<evidence type="ECO:0000256" key="2">
    <source>
        <dbReference type="ARBA" id="ARBA00022908"/>
    </source>
</evidence>
<dbReference type="SUPFAM" id="SSF56349">
    <property type="entry name" value="DNA breaking-rejoining enzymes"/>
    <property type="match status" value="1"/>
</dbReference>
<name>A0A7Y8FLQ1_9PSED</name>
<evidence type="ECO:0000313" key="11">
    <source>
        <dbReference type="Proteomes" id="UP000563268"/>
    </source>
</evidence>
<evidence type="ECO:0000256" key="4">
    <source>
        <dbReference type="ARBA" id="ARBA00023172"/>
    </source>
</evidence>
<dbReference type="PROSITE" id="PS51900">
    <property type="entry name" value="CB"/>
    <property type="match status" value="1"/>
</dbReference>
<dbReference type="RefSeq" id="WP_176992418.1">
    <property type="nucleotide sequence ID" value="NZ_JACARL010000029.1"/>
</dbReference>
<dbReference type="InterPro" id="IPR025166">
    <property type="entry name" value="Integrase_DNA_bind_dom"/>
</dbReference>
<dbReference type="Gene3D" id="1.10.443.10">
    <property type="entry name" value="Intergrase catalytic core"/>
    <property type="match status" value="1"/>
</dbReference>